<comment type="caution">
    <text evidence="2">The sequence shown here is derived from an EMBL/GenBank/DDBJ whole genome shotgun (WGS) entry which is preliminary data.</text>
</comment>
<dbReference type="GO" id="GO:0015074">
    <property type="term" value="P:DNA integration"/>
    <property type="evidence" value="ECO:0007669"/>
    <property type="project" value="InterPro"/>
</dbReference>
<evidence type="ECO:0000313" key="2">
    <source>
        <dbReference type="EMBL" id="KMQ86875.1"/>
    </source>
</evidence>
<dbReference type="OrthoDB" id="7550652at2759"/>
<organism evidence="2 3">
    <name type="scientific">Lasius niger</name>
    <name type="common">Black garden ant</name>
    <dbReference type="NCBI Taxonomy" id="67767"/>
    <lineage>
        <taxon>Eukaryota</taxon>
        <taxon>Metazoa</taxon>
        <taxon>Ecdysozoa</taxon>
        <taxon>Arthropoda</taxon>
        <taxon>Hexapoda</taxon>
        <taxon>Insecta</taxon>
        <taxon>Pterygota</taxon>
        <taxon>Neoptera</taxon>
        <taxon>Endopterygota</taxon>
        <taxon>Hymenoptera</taxon>
        <taxon>Apocrita</taxon>
        <taxon>Aculeata</taxon>
        <taxon>Formicoidea</taxon>
        <taxon>Formicidae</taxon>
        <taxon>Formicinae</taxon>
        <taxon>Lasius</taxon>
        <taxon>Lasius</taxon>
    </lineage>
</organism>
<dbReference type="InterPro" id="IPR036397">
    <property type="entry name" value="RNaseH_sf"/>
</dbReference>
<evidence type="ECO:0000313" key="3">
    <source>
        <dbReference type="Proteomes" id="UP000036403"/>
    </source>
</evidence>
<feature type="domain" description="Integrase catalytic" evidence="1">
    <location>
        <begin position="241"/>
        <end position="435"/>
    </location>
</feature>
<reference evidence="2 3" key="1">
    <citation type="submission" date="2015-04" db="EMBL/GenBank/DDBJ databases">
        <title>Lasius niger genome sequencing.</title>
        <authorList>
            <person name="Konorov E.A."/>
            <person name="Nikitin M.A."/>
            <person name="Kirill M.V."/>
            <person name="Chang P."/>
        </authorList>
    </citation>
    <scope>NUCLEOTIDE SEQUENCE [LARGE SCALE GENOMIC DNA]</scope>
    <source>
        <tissue evidence="2">Whole</tissue>
    </source>
</reference>
<accession>A0A0J7N2J1</accession>
<dbReference type="PROSITE" id="PS50994">
    <property type="entry name" value="INTEGRASE"/>
    <property type="match status" value="1"/>
</dbReference>
<dbReference type="InterPro" id="IPR012337">
    <property type="entry name" value="RNaseH-like_sf"/>
</dbReference>
<dbReference type="InterPro" id="IPR001584">
    <property type="entry name" value="Integrase_cat-core"/>
</dbReference>
<dbReference type="PANTHER" id="PTHR47331:SF1">
    <property type="entry name" value="GAG-LIKE PROTEIN"/>
    <property type="match status" value="1"/>
</dbReference>
<sequence length="454" mass="51940">MPLQLIQSSLWWSGPSWLQCNPTEWSKPAAPLNDTLLPEQRKTVMNLLVHTSVTDQDIFQRYSDLSKLTRIIAWCRRFYKNCKSRENRRNGILSVMELEGALYVLCKQAQGSHFGQEIQALINKQRIPSRSRLLNLNPFLDENDLLRVGGRLSKSSLPYSAKHQILLPTNHALTQLIIRHFHERNLHTGPQATLAAIRHKFWPLNARAKIRKIIRNCIVCFRANLIGSCAIMGELPSHRVQPSRPFSICGVDYGGPLYIREGRRRNAKTVKAYIAIFVCFSTKAVHIELVSDMSSETFINALKRFMARRGKVSHIYSDNDTNFVGASKELQKLYNLFKDEQHKLHLKKFLSEDNITWHFIPPNAPNFGGLWEAAIKSTKTHLRRITGQISLNYEEMYTLLAQIEAILNSRPTTAMSNDPNDLSFLTPGRFLIGDSLSTPAEPDITRVQQNRLSR</sequence>
<dbReference type="EMBL" id="LBMM01011383">
    <property type="protein sequence ID" value="KMQ86875.1"/>
    <property type="molecule type" value="Genomic_DNA"/>
</dbReference>
<dbReference type="Gene3D" id="3.30.420.10">
    <property type="entry name" value="Ribonuclease H-like superfamily/Ribonuclease H"/>
    <property type="match status" value="1"/>
</dbReference>
<dbReference type="STRING" id="67767.A0A0J7N2J1"/>
<dbReference type="Gene3D" id="1.10.340.70">
    <property type="match status" value="1"/>
</dbReference>
<name>A0A0J7N2J1_LASNI</name>
<keyword evidence="3" id="KW-1185">Reference proteome</keyword>
<dbReference type="GO" id="GO:0003676">
    <property type="term" value="F:nucleic acid binding"/>
    <property type="evidence" value="ECO:0007669"/>
    <property type="project" value="InterPro"/>
</dbReference>
<evidence type="ECO:0000259" key="1">
    <source>
        <dbReference type="PROSITE" id="PS50994"/>
    </source>
</evidence>
<dbReference type="Proteomes" id="UP000036403">
    <property type="component" value="Unassembled WGS sequence"/>
</dbReference>
<dbReference type="AlphaFoldDB" id="A0A0J7N2J1"/>
<dbReference type="PaxDb" id="67767-A0A0J7N2J1"/>
<dbReference type="InterPro" id="IPR041588">
    <property type="entry name" value="Integrase_H2C2"/>
</dbReference>
<proteinExistence type="predicted"/>
<gene>
    <name evidence="2" type="ORF">RF55_14025</name>
</gene>
<dbReference type="SUPFAM" id="SSF53098">
    <property type="entry name" value="Ribonuclease H-like"/>
    <property type="match status" value="1"/>
</dbReference>
<dbReference type="Pfam" id="PF17921">
    <property type="entry name" value="Integrase_H2C2"/>
    <property type="match status" value="1"/>
</dbReference>
<dbReference type="PANTHER" id="PTHR47331">
    <property type="entry name" value="PHD-TYPE DOMAIN-CONTAINING PROTEIN"/>
    <property type="match status" value="1"/>
</dbReference>
<protein>
    <recommendedName>
        <fullName evidence="1">Integrase catalytic domain-containing protein</fullName>
    </recommendedName>
</protein>